<evidence type="ECO:0000313" key="2">
    <source>
        <dbReference type="WBParaSite" id="ES5_v2.g20258.t1"/>
    </source>
</evidence>
<reference evidence="2" key="1">
    <citation type="submission" date="2022-11" db="UniProtKB">
        <authorList>
            <consortium name="WormBaseParasite"/>
        </authorList>
    </citation>
    <scope>IDENTIFICATION</scope>
</reference>
<proteinExistence type="predicted"/>
<dbReference type="Proteomes" id="UP000887579">
    <property type="component" value="Unplaced"/>
</dbReference>
<dbReference type="WBParaSite" id="ES5_v2.g20258.t1">
    <property type="protein sequence ID" value="ES5_v2.g20258.t1"/>
    <property type="gene ID" value="ES5_v2.g20258"/>
</dbReference>
<evidence type="ECO:0000313" key="1">
    <source>
        <dbReference type="Proteomes" id="UP000887579"/>
    </source>
</evidence>
<protein>
    <submittedName>
        <fullName evidence="2">BTB domain-containing protein</fullName>
    </submittedName>
</protein>
<organism evidence="1 2">
    <name type="scientific">Panagrolaimus sp. ES5</name>
    <dbReference type="NCBI Taxonomy" id="591445"/>
    <lineage>
        <taxon>Eukaryota</taxon>
        <taxon>Metazoa</taxon>
        <taxon>Ecdysozoa</taxon>
        <taxon>Nematoda</taxon>
        <taxon>Chromadorea</taxon>
        <taxon>Rhabditida</taxon>
        <taxon>Tylenchina</taxon>
        <taxon>Panagrolaimomorpha</taxon>
        <taxon>Panagrolaimoidea</taxon>
        <taxon>Panagrolaimidae</taxon>
        <taxon>Panagrolaimus</taxon>
    </lineage>
</organism>
<accession>A0AC34FTY5</accession>
<sequence length="239" mass="28138">MNVKRDYLYELQIYKAQNPETGEFDVVFEIEGKKLYAHKSKLCEVSTTFDAMLSERWTTQNEPIQINSYSFDNFKQLITFIYSGDCKFTLDNIFTMVDIAEFYNVSAFKTACQDFLLKTARNLGDVYPLLELTYKYSMESLKKHLLDFISRNLLTFIKLNEFQALPRSIIFDVVQSNQDTVIQEELFEAIYEWAENQAIEKQNHDANLNLNDAIKKQLTEVLPLIKFQKMKNEFLIKFV</sequence>
<name>A0AC34FTY5_9BILA</name>